<feature type="domain" description="Nucleotide-diphospho-sugar transferase" evidence="1">
    <location>
        <begin position="71"/>
        <end position="154"/>
    </location>
</feature>
<dbReference type="InterPro" id="IPR005069">
    <property type="entry name" value="Nucl-diP-sugar_transferase"/>
</dbReference>
<organism evidence="2 3">
    <name type="scientific">Coccomyxa subellipsoidea</name>
    <dbReference type="NCBI Taxonomy" id="248742"/>
    <lineage>
        <taxon>Eukaryota</taxon>
        <taxon>Viridiplantae</taxon>
        <taxon>Chlorophyta</taxon>
        <taxon>core chlorophytes</taxon>
        <taxon>Trebouxiophyceae</taxon>
        <taxon>Trebouxiophyceae incertae sedis</taxon>
        <taxon>Coccomyxaceae</taxon>
        <taxon>Coccomyxa</taxon>
    </lineage>
</organism>
<dbReference type="Pfam" id="PF03407">
    <property type="entry name" value="Nucleotid_trans"/>
    <property type="match status" value="1"/>
</dbReference>
<evidence type="ECO:0000313" key="2">
    <source>
        <dbReference type="EMBL" id="KAK9903327.1"/>
    </source>
</evidence>
<name>A0ABR2YDN0_9CHLO</name>
<reference evidence="2 3" key="1">
    <citation type="journal article" date="2024" name="Nat. Commun.">
        <title>Phylogenomics reveals the evolutionary origins of lichenization in chlorophyte algae.</title>
        <authorList>
            <person name="Puginier C."/>
            <person name="Libourel C."/>
            <person name="Otte J."/>
            <person name="Skaloud P."/>
            <person name="Haon M."/>
            <person name="Grisel S."/>
            <person name="Petersen M."/>
            <person name="Berrin J.G."/>
            <person name="Delaux P.M."/>
            <person name="Dal Grande F."/>
            <person name="Keller J."/>
        </authorList>
    </citation>
    <scope>NUCLEOTIDE SEQUENCE [LARGE SCALE GENOMIC DNA]</scope>
    <source>
        <strain evidence="2 3">SAG 216-7</strain>
    </source>
</reference>
<dbReference type="EMBL" id="JALJOT010000014">
    <property type="protein sequence ID" value="KAK9903327.1"/>
    <property type="molecule type" value="Genomic_DNA"/>
</dbReference>
<evidence type="ECO:0000313" key="3">
    <source>
        <dbReference type="Proteomes" id="UP001491310"/>
    </source>
</evidence>
<protein>
    <recommendedName>
        <fullName evidence="1">Nucleotide-diphospho-sugar transferase domain-containing protein</fullName>
    </recommendedName>
</protein>
<accession>A0ABR2YDN0</accession>
<gene>
    <name evidence="2" type="ORF">WJX75_002975</name>
</gene>
<evidence type="ECO:0000259" key="1">
    <source>
        <dbReference type="Pfam" id="PF03407"/>
    </source>
</evidence>
<comment type="caution">
    <text evidence="2">The sequence shown here is derived from an EMBL/GenBank/DDBJ whole genome shotgun (WGS) entry which is preliminary data.</text>
</comment>
<dbReference type="PANTHER" id="PTHR47032">
    <property type="entry name" value="UDP-D-XYLOSE:L-FUCOSE ALPHA-1,3-D-XYLOSYLTRANSFERASE-RELATED"/>
    <property type="match status" value="1"/>
</dbReference>
<sequence>MDRWVHNAPHLPQVALGEALFNAAFHDGPAGLAASTGMVIATAGNRFSFSKLLQKFLEGLKHSLSGDLTHHVVIIGMGKGAKSICDGLNGRYSHHCVQSTNWPGHDTEYNAGDAWHVVAELHKLELILNILTFGYSVVCVDVDTIFFRNPMHHLLSLQDHFPTWCSGPCGCKGSAKVVPVRFEKEENPSEGVRGGALECPEETVEQWLMFHYACTKSGAEKEVLMDISLALLEEVTPIDILITTGV</sequence>
<dbReference type="PANTHER" id="PTHR47032:SF1">
    <property type="entry name" value="UDP-D-XYLOSE:L-FUCOSE ALPHA-1,3-D-XYLOSYLTRANSFERASE-RELATED"/>
    <property type="match status" value="1"/>
</dbReference>
<keyword evidence="3" id="KW-1185">Reference proteome</keyword>
<proteinExistence type="predicted"/>
<dbReference type="Proteomes" id="UP001491310">
    <property type="component" value="Unassembled WGS sequence"/>
</dbReference>
<dbReference type="InterPro" id="IPR052636">
    <property type="entry name" value="UDP-D-xylose:L-fucose_XylT"/>
</dbReference>